<dbReference type="InterPro" id="IPR013094">
    <property type="entry name" value="AB_hydrolase_3"/>
</dbReference>
<reference evidence="2" key="1">
    <citation type="journal article" date="2018" name="DNA Res.">
        <title>Multiple hybrid de novo genome assembly of finger millet, an orphan allotetraploid crop.</title>
        <authorList>
            <person name="Hatakeyama M."/>
            <person name="Aluri S."/>
            <person name="Balachadran M.T."/>
            <person name="Sivarajan S.R."/>
            <person name="Patrignani A."/>
            <person name="Gruter S."/>
            <person name="Poveda L."/>
            <person name="Shimizu-Inatsugi R."/>
            <person name="Baeten J."/>
            <person name="Francoijs K.J."/>
            <person name="Nataraja K.N."/>
            <person name="Reddy Y.A.N."/>
            <person name="Phadnis S."/>
            <person name="Ravikumar R.L."/>
            <person name="Schlapbach R."/>
            <person name="Sreeman S.M."/>
            <person name="Shimizu K.K."/>
        </authorList>
    </citation>
    <scope>NUCLEOTIDE SEQUENCE</scope>
</reference>
<sequence length="352" mass="37739">MSSDSAHIAGATGDGAPAHVVEDLAGLVQLLSDGTVIRSDANALPPPSSSSPATLSVQWKDVVYDPTHNLKLRIYKPTPSAAENDAADGDVTKKKQRKLPVLVFFHGGGFCVGSFDLPNVHACCLRLAAELPALVLSADYRLAPEHRLPAALDDARTLLSWIQAQAQAQPTTTDPWLAETADFRNVFVAGESAGGNIAHHVAVAVGSGHQQHRVAGCALLWPFFAGEERTASEAEYPPGPFLTLPVYDQFCRLALPVGATRDHPALNPFGPHSPALDAVALPPTLVVAAERDLLRDRDVDYVARLREMGKHVELVEFQGQHHGFFVVEPSGEAGTELVRVVRRFVYGNTLPV</sequence>
<feature type="domain" description="Alpha/beta hydrolase fold-3" evidence="1">
    <location>
        <begin position="102"/>
        <end position="325"/>
    </location>
</feature>
<dbReference type="PANTHER" id="PTHR23024">
    <property type="entry name" value="ARYLACETAMIDE DEACETYLASE"/>
    <property type="match status" value="1"/>
</dbReference>
<accession>A0AAV5EK56</accession>
<dbReference type="PANTHER" id="PTHR23024:SF230">
    <property type="entry name" value="OS03G0790500 PROTEIN"/>
    <property type="match status" value="1"/>
</dbReference>
<gene>
    <name evidence="2" type="primary">gb10692</name>
    <name evidence="2" type="ORF">PR202_gb10692</name>
</gene>
<comment type="caution">
    <text evidence="2">The sequence shown here is derived from an EMBL/GenBank/DDBJ whole genome shotgun (WGS) entry which is preliminary data.</text>
</comment>
<dbReference type="InterPro" id="IPR029058">
    <property type="entry name" value="AB_hydrolase_fold"/>
</dbReference>
<evidence type="ECO:0000259" key="1">
    <source>
        <dbReference type="Pfam" id="PF07859"/>
    </source>
</evidence>
<organism evidence="2 3">
    <name type="scientific">Eleusine coracana subsp. coracana</name>
    <dbReference type="NCBI Taxonomy" id="191504"/>
    <lineage>
        <taxon>Eukaryota</taxon>
        <taxon>Viridiplantae</taxon>
        <taxon>Streptophyta</taxon>
        <taxon>Embryophyta</taxon>
        <taxon>Tracheophyta</taxon>
        <taxon>Spermatophyta</taxon>
        <taxon>Magnoliopsida</taxon>
        <taxon>Liliopsida</taxon>
        <taxon>Poales</taxon>
        <taxon>Poaceae</taxon>
        <taxon>PACMAD clade</taxon>
        <taxon>Chloridoideae</taxon>
        <taxon>Cynodonteae</taxon>
        <taxon>Eleusininae</taxon>
        <taxon>Eleusine</taxon>
    </lineage>
</organism>
<keyword evidence="3" id="KW-1185">Reference proteome</keyword>
<evidence type="ECO:0000313" key="3">
    <source>
        <dbReference type="Proteomes" id="UP001054889"/>
    </source>
</evidence>
<dbReference type="GO" id="GO:0016787">
    <property type="term" value="F:hydrolase activity"/>
    <property type="evidence" value="ECO:0007669"/>
    <property type="project" value="InterPro"/>
</dbReference>
<dbReference type="Gene3D" id="3.40.50.1820">
    <property type="entry name" value="alpha/beta hydrolase"/>
    <property type="match status" value="1"/>
</dbReference>
<dbReference type="AlphaFoldDB" id="A0AAV5EK56"/>
<reference evidence="2" key="2">
    <citation type="submission" date="2021-12" db="EMBL/GenBank/DDBJ databases">
        <title>Resequencing data analysis of finger millet.</title>
        <authorList>
            <person name="Hatakeyama M."/>
            <person name="Aluri S."/>
            <person name="Balachadran M.T."/>
            <person name="Sivarajan S.R."/>
            <person name="Poveda L."/>
            <person name="Shimizu-Inatsugi R."/>
            <person name="Schlapbach R."/>
            <person name="Sreeman S.M."/>
            <person name="Shimizu K.K."/>
        </authorList>
    </citation>
    <scope>NUCLEOTIDE SEQUENCE</scope>
</reference>
<dbReference type="Proteomes" id="UP001054889">
    <property type="component" value="Unassembled WGS sequence"/>
</dbReference>
<proteinExistence type="predicted"/>
<dbReference type="EMBL" id="BQKI01000076">
    <property type="protein sequence ID" value="GJN23075.1"/>
    <property type="molecule type" value="Genomic_DNA"/>
</dbReference>
<dbReference type="Pfam" id="PF07859">
    <property type="entry name" value="Abhydrolase_3"/>
    <property type="match status" value="1"/>
</dbReference>
<evidence type="ECO:0000313" key="2">
    <source>
        <dbReference type="EMBL" id="GJN23075.1"/>
    </source>
</evidence>
<dbReference type="InterPro" id="IPR050466">
    <property type="entry name" value="Carboxylest/Gibb_receptor"/>
</dbReference>
<protein>
    <recommendedName>
        <fullName evidence="1">Alpha/beta hydrolase fold-3 domain-containing protein</fullName>
    </recommendedName>
</protein>
<name>A0AAV5EK56_ELECO</name>
<dbReference type="SUPFAM" id="SSF53474">
    <property type="entry name" value="alpha/beta-Hydrolases"/>
    <property type="match status" value="1"/>
</dbReference>